<protein>
    <submittedName>
        <fullName evidence="2">Uncharacterized protein</fullName>
    </submittedName>
</protein>
<evidence type="ECO:0000313" key="2">
    <source>
        <dbReference type="EMBL" id="AFK42700.1"/>
    </source>
</evidence>
<proteinExistence type="evidence at transcript level"/>
<dbReference type="AlphaFoldDB" id="I3SR08"/>
<accession>I3SR08</accession>
<organism evidence="2">
    <name type="scientific">Lotus japonicus</name>
    <name type="common">Lotus corniculatus var. japonicus</name>
    <dbReference type="NCBI Taxonomy" id="34305"/>
    <lineage>
        <taxon>Eukaryota</taxon>
        <taxon>Viridiplantae</taxon>
        <taxon>Streptophyta</taxon>
        <taxon>Embryophyta</taxon>
        <taxon>Tracheophyta</taxon>
        <taxon>Spermatophyta</taxon>
        <taxon>Magnoliopsida</taxon>
        <taxon>eudicotyledons</taxon>
        <taxon>Gunneridae</taxon>
        <taxon>Pentapetalae</taxon>
        <taxon>rosids</taxon>
        <taxon>fabids</taxon>
        <taxon>Fabales</taxon>
        <taxon>Fabaceae</taxon>
        <taxon>Papilionoideae</taxon>
        <taxon>50 kb inversion clade</taxon>
        <taxon>NPAAA clade</taxon>
        <taxon>Hologalegina</taxon>
        <taxon>robinioid clade</taxon>
        <taxon>Loteae</taxon>
        <taxon>Lotus</taxon>
    </lineage>
</organism>
<dbReference type="EMBL" id="BT142906">
    <property type="protein sequence ID" value="AFK42700.1"/>
    <property type="molecule type" value="mRNA"/>
</dbReference>
<sequence>MSPFPGNGAQLSPFTASADVNAYFSSEHSSNSFDYSDLGWGEQGPKTPEISSMLSAPLEGESQFVQNNLQSDSQEMLPMQDDSAKTLTEELADIESQLRFFENLDGTWDDASFDSLLSGDASQDGGNPMNLWSFDDLPAVSGGGF</sequence>
<name>I3SR08_LOTJA</name>
<feature type="region of interest" description="Disordered" evidence="1">
    <location>
        <begin position="27"/>
        <end position="54"/>
    </location>
</feature>
<reference evidence="2" key="1">
    <citation type="submission" date="2012-05" db="EMBL/GenBank/DDBJ databases">
        <authorList>
            <person name="Krishnakumar V."/>
            <person name="Cheung F."/>
            <person name="Xiao Y."/>
            <person name="Chan A."/>
            <person name="Moskal W.A."/>
            <person name="Town C.D."/>
        </authorList>
    </citation>
    <scope>NUCLEOTIDE SEQUENCE</scope>
</reference>
<evidence type="ECO:0000256" key="1">
    <source>
        <dbReference type="SAM" id="MobiDB-lite"/>
    </source>
</evidence>